<evidence type="ECO:0000256" key="3">
    <source>
        <dbReference type="SAM" id="MobiDB-lite"/>
    </source>
</evidence>
<name>A0AAN8I8X1_9EURO</name>
<evidence type="ECO:0000259" key="4">
    <source>
        <dbReference type="Pfam" id="PF24883"/>
    </source>
</evidence>
<evidence type="ECO:0000313" key="6">
    <source>
        <dbReference type="Proteomes" id="UP001316803"/>
    </source>
</evidence>
<feature type="domain" description="Nephrocystin 3-like N-terminal" evidence="4">
    <location>
        <begin position="99"/>
        <end position="274"/>
    </location>
</feature>
<sequence length="689" mass="77002">MEARQHKRRKLDDGSESEGGPTPPAPDRVAIGHHVSGTSIDGYAVVHQGDNHYYGGENARNANTVDADRQERYNVLVESLTFPRMDARLRNVEAALPSTCKWLLHHSQFLAWNATDRVQEHNGFLWIKGKPGSGKSTLMKHTLAWFKRRHKGWLTPSYFFNARATGALEKSSLGLYRSLVHQALLAAPTFERLFMDKFNSKLRGGTVEDWSESELQDFLTDIIQQPDRPPICTFIDALDEGKEDDIRSMVSYLETLAMVAPVHGPPLRICLSSRHYPHISIEKGLSLVVEDEAAHANDFRIYVYHKVTGNDSEQINNLREEICSKSLGIFLWVVLVVRILNKVSDHGLGLDAMRTRLHEIPVGLDGLFAEILAKNPDEMNNCVAVLQWMLFSMRSLTPAELFLAVCYTCGKPGMNMASVNRMSNDASTVHKFILNCSRGLVEITKVEPLVVQFIHGSVRDFLIDAGDLARIEPTLSSSVEGLSSNTLKQTCLRYINSCPMWRMGQFTNARVTLDVTLGITLDELQGAHQLIEYSTAHLFAHAAAAQNNDIPQREFLKSILANEDESYSRWVKARNLFQKFKARMYTTHVSLLYVVVEQRLKSLIEVLCDGLVDVNVKGERYGSALQAAAVLGSEAIVKQLIRNGANVHAEGGEHGHAILAAIVGKQYAVADMLRTKGKNLRQIYSAERS</sequence>
<keyword evidence="6" id="KW-1185">Reference proteome</keyword>
<gene>
    <name evidence="5" type="ORF">OHC33_005439</name>
</gene>
<reference evidence="5 6" key="1">
    <citation type="submission" date="2022-12" db="EMBL/GenBank/DDBJ databases">
        <title>Genomic features and morphological characterization of a novel Knufia sp. strain isolated from spacecraft assembly facility.</title>
        <authorList>
            <person name="Teixeira M."/>
            <person name="Chander A.M."/>
            <person name="Stajich J.E."/>
            <person name="Venkateswaran K."/>
        </authorList>
    </citation>
    <scope>NUCLEOTIDE SEQUENCE [LARGE SCALE GENOMIC DNA]</scope>
    <source>
        <strain evidence="5 6">FJI-L2-BK-P2</strain>
    </source>
</reference>
<protein>
    <recommendedName>
        <fullName evidence="4">Nephrocystin 3-like N-terminal domain-containing protein</fullName>
    </recommendedName>
</protein>
<dbReference type="Proteomes" id="UP001316803">
    <property type="component" value="Unassembled WGS sequence"/>
</dbReference>
<dbReference type="PROSITE" id="PS50088">
    <property type="entry name" value="ANK_REPEAT"/>
    <property type="match status" value="1"/>
</dbReference>
<dbReference type="PANTHER" id="PTHR10039">
    <property type="entry name" value="AMELOGENIN"/>
    <property type="match status" value="1"/>
</dbReference>
<dbReference type="EMBL" id="JAKLMC020000011">
    <property type="protein sequence ID" value="KAK5953495.1"/>
    <property type="molecule type" value="Genomic_DNA"/>
</dbReference>
<dbReference type="InterPro" id="IPR056884">
    <property type="entry name" value="NPHP3-like_N"/>
</dbReference>
<dbReference type="Gene3D" id="3.40.50.300">
    <property type="entry name" value="P-loop containing nucleotide triphosphate hydrolases"/>
    <property type="match status" value="1"/>
</dbReference>
<evidence type="ECO:0000256" key="1">
    <source>
        <dbReference type="ARBA" id="ARBA00022737"/>
    </source>
</evidence>
<feature type="repeat" description="ANK" evidence="2">
    <location>
        <begin position="620"/>
        <end position="652"/>
    </location>
</feature>
<dbReference type="InterPro" id="IPR002110">
    <property type="entry name" value="Ankyrin_rpt"/>
</dbReference>
<dbReference type="InterPro" id="IPR036770">
    <property type="entry name" value="Ankyrin_rpt-contain_sf"/>
</dbReference>
<organism evidence="5 6">
    <name type="scientific">Knufia fluminis</name>
    <dbReference type="NCBI Taxonomy" id="191047"/>
    <lineage>
        <taxon>Eukaryota</taxon>
        <taxon>Fungi</taxon>
        <taxon>Dikarya</taxon>
        <taxon>Ascomycota</taxon>
        <taxon>Pezizomycotina</taxon>
        <taxon>Eurotiomycetes</taxon>
        <taxon>Chaetothyriomycetidae</taxon>
        <taxon>Chaetothyriales</taxon>
        <taxon>Trichomeriaceae</taxon>
        <taxon>Knufia</taxon>
    </lineage>
</organism>
<comment type="caution">
    <text evidence="5">The sequence shown here is derived from an EMBL/GenBank/DDBJ whole genome shotgun (WGS) entry which is preliminary data.</text>
</comment>
<evidence type="ECO:0000313" key="5">
    <source>
        <dbReference type="EMBL" id="KAK5953495.1"/>
    </source>
</evidence>
<dbReference type="PANTHER" id="PTHR10039:SF5">
    <property type="entry name" value="NACHT DOMAIN-CONTAINING PROTEIN"/>
    <property type="match status" value="1"/>
</dbReference>
<evidence type="ECO:0000256" key="2">
    <source>
        <dbReference type="PROSITE-ProRule" id="PRU00023"/>
    </source>
</evidence>
<feature type="region of interest" description="Disordered" evidence="3">
    <location>
        <begin position="1"/>
        <end position="30"/>
    </location>
</feature>
<accession>A0AAN8I8X1</accession>
<keyword evidence="2" id="KW-0040">ANK repeat</keyword>
<dbReference type="InterPro" id="IPR027417">
    <property type="entry name" value="P-loop_NTPase"/>
</dbReference>
<dbReference type="SUPFAM" id="SSF52540">
    <property type="entry name" value="P-loop containing nucleoside triphosphate hydrolases"/>
    <property type="match status" value="1"/>
</dbReference>
<dbReference type="AlphaFoldDB" id="A0AAN8I8X1"/>
<proteinExistence type="predicted"/>
<dbReference type="Pfam" id="PF24883">
    <property type="entry name" value="NPHP3_N"/>
    <property type="match status" value="1"/>
</dbReference>
<dbReference type="Gene3D" id="1.25.40.20">
    <property type="entry name" value="Ankyrin repeat-containing domain"/>
    <property type="match status" value="1"/>
</dbReference>
<dbReference type="SUPFAM" id="SSF48403">
    <property type="entry name" value="Ankyrin repeat"/>
    <property type="match status" value="1"/>
</dbReference>
<keyword evidence="1" id="KW-0677">Repeat</keyword>